<proteinExistence type="predicted"/>
<evidence type="ECO:0000313" key="1">
    <source>
        <dbReference type="EMBL" id="JAH96086.1"/>
    </source>
</evidence>
<organism evidence="1">
    <name type="scientific">Anguilla anguilla</name>
    <name type="common">European freshwater eel</name>
    <name type="synonym">Muraena anguilla</name>
    <dbReference type="NCBI Taxonomy" id="7936"/>
    <lineage>
        <taxon>Eukaryota</taxon>
        <taxon>Metazoa</taxon>
        <taxon>Chordata</taxon>
        <taxon>Craniata</taxon>
        <taxon>Vertebrata</taxon>
        <taxon>Euteleostomi</taxon>
        <taxon>Actinopterygii</taxon>
        <taxon>Neopterygii</taxon>
        <taxon>Teleostei</taxon>
        <taxon>Anguilliformes</taxon>
        <taxon>Anguillidae</taxon>
        <taxon>Anguilla</taxon>
    </lineage>
</organism>
<name>A0A0E9X0U8_ANGAN</name>
<protein>
    <submittedName>
        <fullName evidence="1">Uncharacterized protein</fullName>
    </submittedName>
</protein>
<dbReference type="EMBL" id="GBXM01012491">
    <property type="protein sequence ID" value="JAH96086.1"/>
    <property type="molecule type" value="Transcribed_RNA"/>
</dbReference>
<reference evidence="1" key="1">
    <citation type="submission" date="2014-11" db="EMBL/GenBank/DDBJ databases">
        <authorList>
            <person name="Amaro Gonzalez C."/>
        </authorList>
    </citation>
    <scope>NUCLEOTIDE SEQUENCE</scope>
</reference>
<accession>A0A0E9X0U8</accession>
<dbReference type="AlphaFoldDB" id="A0A0E9X0U8"/>
<sequence length="172" mass="18070">MAKVPGPCSILGTSVEPGSFAAKLEHFSSSSPLFMSPNSPILADFKTFSAPSLSSISLPCSGLRWLVSSHSAVSLLSFLWHSSALLSAAFSNMSSIWMDPSTHDSVFSKPSLKSPCAASCTAFRFSYATSSFDFSCTRASLTDLASRLFSAALSTSPNPALLHLSPTSSDLS</sequence>
<reference evidence="1" key="2">
    <citation type="journal article" date="2015" name="Fish Shellfish Immunol.">
        <title>Early steps in the European eel (Anguilla anguilla)-Vibrio vulnificus interaction in the gills: Role of the RtxA13 toxin.</title>
        <authorList>
            <person name="Callol A."/>
            <person name="Pajuelo D."/>
            <person name="Ebbesson L."/>
            <person name="Teles M."/>
            <person name="MacKenzie S."/>
            <person name="Amaro C."/>
        </authorList>
    </citation>
    <scope>NUCLEOTIDE SEQUENCE</scope>
</reference>